<keyword evidence="2" id="KW-0472">Membrane</keyword>
<evidence type="ECO:0000313" key="3">
    <source>
        <dbReference type="EMBL" id="KAK3853615.1"/>
    </source>
</evidence>
<feature type="region of interest" description="Disordered" evidence="1">
    <location>
        <begin position="15"/>
        <end position="36"/>
    </location>
</feature>
<protein>
    <submittedName>
        <fullName evidence="3">Uncharacterized protein</fullName>
    </submittedName>
</protein>
<evidence type="ECO:0000256" key="2">
    <source>
        <dbReference type="SAM" id="Phobius"/>
    </source>
</evidence>
<dbReference type="EMBL" id="JAWQEG010006891">
    <property type="protein sequence ID" value="KAK3853615.1"/>
    <property type="molecule type" value="Genomic_DNA"/>
</dbReference>
<keyword evidence="2" id="KW-1133">Transmembrane helix</keyword>
<organism evidence="3 4">
    <name type="scientific">Petrolisthes cinctipes</name>
    <name type="common">Flat porcelain crab</name>
    <dbReference type="NCBI Taxonomy" id="88211"/>
    <lineage>
        <taxon>Eukaryota</taxon>
        <taxon>Metazoa</taxon>
        <taxon>Ecdysozoa</taxon>
        <taxon>Arthropoda</taxon>
        <taxon>Crustacea</taxon>
        <taxon>Multicrustacea</taxon>
        <taxon>Malacostraca</taxon>
        <taxon>Eumalacostraca</taxon>
        <taxon>Eucarida</taxon>
        <taxon>Decapoda</taxon>
        <taxon>Pleocyemata</taxon>
        <taxon>Anomura</taxon>
        <taxon>Galatheoidea</taxon>
        <taxon>Porcellanidae</taxon>
        <taxon>Petrolisthes</taxon>
    </lineage>
</organism>
<dbReference type="Proteomes" id="UP001286313">
    <property type="component" value="Unassembled WGS sequence"/>
</dbReference>
<keyword evidence="4" id="KW-1185">Reference proteome</keyword>
<dbReference type="AlphaFoldDB" id="A0AAE1BRJ6"/>
<evidence type="ECO:0000313" key="4">
    <source>
        <dbReference type="Proteomes" id="UP001286313"/>
    </source>
</evidence>
<keyword evidence="2" id="KW-0812">Transmembrane</keyword>
<name>A0AAE1BRJ6_PETCI</name>
<sequence>MRSSFAWAGDPLLNSAPSAPSHTHIARQTTSATTPALSPLSPSSLLHLLLLLPCPHPSSITRNLFVTLNGGVLSWCSCVGGVVVMCWGGVGVLLVLVV</sequence>
<accession>A0AAE1BRJ6</accession>
<gene>
    <name evidence="3" type="ORF">Pcinc_039852</name>
</gene>
<comment type="caution">
    <text evidence="3">The sequence shown here is derived from an EMBL/GenBank/DDBJ whole genome shotgun (WGS) entry which is preliminary data.</text>
</comment>
<evidence type="ECO:0000256" key="1">
    <source>
        <dbReference type="SAM" id="MobiDB-lite"/>
    </source>
</evidence>
<feature type="transmembrane region" description="Helical" evidence="2">
    <location>
        <begin position="72"/>
        <end position="97"/>
    </location>
</feature>
<proteinExistence type="predicted"/>
<reference evidence="3" key="1">
    <citation type="submission" date="2023-10" db="EMBL/GenBank/DDBJ databases">
        <title>Genome assemblies of two species of porcelain crab, Petrolisthes cinctipes and Petrolisthes manimaculis (Anomura: Porcellanidae).</title>
        <authorList>
            <person name="Angst P."/>
        </authorList>
    </citation>
    <scope>NUCLEOTIDE SEQUENCE</scope>
    <source>
        <strain evidence="3">PB745_01</strain>
        <tissue evidence="3">Gill</tissue>
    </source>
</reference>